<dbReference type="Pfam" id="PF03783">
    <property type="entry name" value="CsgG"/>
    <property type="match status" value="1"/>
</dbReference>
<keyword evidence="4" id="KW-0564">Palmitate</keyword>
<evidence type="ECO:0000259" key="7">
    <source>
        <dbReference type="Pfam" id="PF16538"/>
    </source>
</evidence>
<dbReference type="InterPro" id="IPR005534">
    <property type="entry name" value="Curli_assmbl/transp-comp_CsgG"/>
</dbReference>
<feature type="chain" id="PRO_5033064607" evidence="6">
    <location>
        <begin position="23"/>
        <end position="327"/>
    </location>
</feature>
<keyword evidence="1" id="KW-1003">Cell membrane</keyword>
<keyword evidence="3" id="KW-0472">Membrane</keyword>
<evidence type="ECO:0000256" key="4">
    <source>
        <dbReference type="ARBA" id="ARBA00023139"/>
    </source>
</evidence>
<dbReference type="KEGG" id="pfer:IRI77_02270"/>
<feature type="signal peptide" evidence="6">
    <location>
        <begin position="1"/>
        <end position="22"/>
    </location>
</feature>
<dbReference type="AlphaFoldDB" id="A0A7S7SLG2"/>
<evidence type="ECO:0000256" key="5">
    <source>
        <dbReference type="ARBA" id="ARBA00023288"/>
    </source>
</evidence>
<evidence type="ECO:0000313" key="9">
    <source>
        <dbReference type="Proteomes" id="UP000593892"/>
    </source>
</evidence>
<dbReference type="GO" id="GO:0030288">
    <property type="term" value="C:outer membrane-bounded periplasmic space"/>
    <property type="evidence" value="ECO:0007669"/>
    <property type="project" value="InterPro"/>
</dbReference>
<dbReference type="InterPro" id="IPR032388">
    <property type="entry name" value="FlgT_C"/>
</dbReference>
<dbReference type="PROSITE" id="PS51257">
    <property type="entry name" value="PROKAR_LIPOPROTEIN"/>
    <property type="match status" value="1"/>
</dbReference>
<evidence type="ECO:0000256" key="1">
    <source>
        <dbReference type="ARBA" id="ARBA00022475"/>
    </source>
</evidence>
<dbReference type="EMBL" id="CP063849">
    <property type="protein sequence ID" value="QOY88808.1"/>
    <property type="molecule type" value="Genomic_DNA"/>
</dbReference>
<feature type="domain" description="Flagellar assembly protein T C-terminal" evidence="7">
    <location>
        <begin position="250"/>
        <end position="312"/>
    </location>
</feature>
<evidence type="ECO:0000256" key="3">
    <source>
        <dbReference type="ARBA" id="ARBA00023136"/>
    </source>
</evidence>
<gene>
    <name evidence="8" type="ORF">IRI77_02270</name>
</gene>
<keyword evidence="2 6" id="KW-0732">Signal</keyword>
<sequence>MKNMILRTALAGAVAFSCLAQTAPPKKKVAILDFDYGTVQGGVSAIFGGNVDIGKGIADLLVEKLVQGGVYTVYERKTLDKVMAEQNLSNSDRADAAAAAKIGKLLGVDAIIMGSITQFGRDDKETNVGGGALGGMASRYGLGGVGKKEAKAVVAISARIIGTDTAQIFAAFTGKGESKRSGASLLGSGGSYSSAAGAGYSIGSSQFANSILGEATAQAVASTATQLQGNSSAIPAHARIIEGLVADVSGNTITLNVGKKAGVALGDKFQVVKVTREIKDPATGKVIRRIEETVGWVTITDLDDLAAVGSYAGTSPLKVGDAVKTTN</sequence>
<dbReference type="Gene3D" id="3.40.50.10610">
    <property type="entry name" value="ABC-type transport auxiliary lipoprotein component"/>
    <property type="match status" value="1"/>
</dbReference>
<keyword evidence="9" id="KW-1185">Reference proteome</keyword>
<dbReference type="PANTHER" id="PTHR41164:SF1">
    <property type="entry name" value="CURLI PRODUCTION ASSEMBLY_TRANSPORT COMPONENT CSGG"/>
    <property type="match status" value="1"/>
</dbReference>
<protein>
    <submittedName>
        <fullName evidence="8">Curli production assembly protein CsgG</fullName>
    </submittedName>
</protein>
<dbReference type="RefSeq" id="WP_194450471.1">
    <property type="nucleotide sequence ID" value="NZ_CP063849.1"/>
</dbReference>
<evidence type="ECO:0000256" key="6">
    <source>
        <dbReference type="SAM" id="SignalP"/>
    </source>
</evidence>
<dbReference type="Pfam" id="PF16538">
    <property type="entry name" value="FlgT_C"/>
    <property type="match status" value="1"/>
</dbReference>
<evidence type="ECO:0000256" key="2">
    <source>
        <dbReference type="ARBA" id="ARBA00022729"/>
    </source>
</evidence>
<reference evidence="8 9" key="1">
    <citation type="submission" date="2020-10" db="EMBL/GenBank/DDBJ databases">
        <title>Complete genome sequence of Paludibaculum fermentans P105T, a facultatively anaerobic acidobacterium capable of dissimilatory Fe(III) reduction.</title>
        <authorList>
            <person name="Dedysh S.N."/>
            <person name="Beletsky A.V."/>
            <person name="Kulichevskaya I.S."/>
            <person name="Mardanov A.V."/>
            <person name="Ravin N.V."/>
        </authorList>
    </citation>
    <scope>NUCLEOTIDE SEQUENCE [LARGE SCALE GENOMIC DNA]</scope>
    <source>
        <strain evidence="8 9">P105</strain>
    </source>
</reference>
<keyword evidence="5" id="KW-0449">Lipoprotein</keyword>
<dbReference type="InterPro" id="IPR038165">
    <property type="entry name" value="FlgT_C_sf"/>
</dbReference>
<proteinExistence type="predicted"/>
<dbReference type="Proteomes" id="UP000593892">
    <property type="component" value="Chromosome"/>
</dbReference>
<accession>A0A7S7SLG2</accession>
<dbReference type="PANTHER" id="PTHR41164">
    <property type="entry name" value="CURLI PRODUCTION ASSEMBLY/TRANSPORT COMPONENT CSGG"/>
    <property type="match status" value="1"/>
</dbReference>
<evidence type="ECO:0000313" key="8">
    <source>
        <dbReference type="EMBL" id="QOY88808.1"/>
    </source>
</evidence>
<name>A0A7S7SLG2_PALFE</name>
<dbReference type="Gene3D" id="2.40.10.410">
    <property type="entry name" value="FlgT, C-terminal domain"/>
    <property type="match status" value="1"/>
</dbReference>
<organism evidence="8 9">
    <name type="scientific">Paludibaculum fermentans</name>
    <dbReference type="NCBI Taxonomy" id="1473598"/>
    <lineage>
        <taxon>Bacteria</taxon>
        <taxon>Pseudomonadati</taxon>
        <taxon>Acidobacteriota</taxon>
        <taxon>Terriglobia</taxon>
        <taxon>Bryobacterales</taxon>
        <taxon>Bryobacteraceae</taxon>
        <taxon>Paludibaculum</taxon>
    </lineage>
</organism>